<keyword evidence="2" id="KW-0812">Transmembrane</keyword>
<feature type="transmembrane region" description="Helical" evidence="2">
    <location>
        <begin position="21"/>
        <end position="41"/>
    </location>
</feature>
<protein>
    <submittedName>
        <fullName evidence="4">Uncharacterized protein LOC111086604</fullName>
    </submittedName>
</protein>
<sequence length="231" mass="25549">MKSSVPQIQCSMSSNERMTGSIVIASAFVICFTLFGVFNLIGGSVLVSVACKQQVVLERTLFHDFPSLRQQNQKYGKFWNPLMVVGPTLLITGMMLVIVGFLLGIVACRSSTHLKKSLPYVSSLSCVQMSSLNGKNPEQETSKDRSATEITNILINHSEKKGNRDSNPDDHCSQQKVVVDIHIPSSTREIPKSKEEPRKASMDSRTTEETEIPSLIIQDHTDEAEYSNLTA</sequence>
<dbReference type="Proteomes" id="UP000694941">
    <property type="component" value="Unplaced"/>
</dbReference>
<accession>A0ABM1SQB7</accession>
<keyword evidence="3" id="KW-1185">Reference proteome</keyword>
<dbReference type="GeneID" id="111086604"/>
<keyword evidence="2" id="KW-1133">Transmembrane helix</keyword>
<evidence type="ECO:0000256" key="2">
    <source>
        <dbReference type="SAM" id="Phobius"/>
    </source>
</evidence>
<proteinExistence type="predicted"/>
<feature type="transmembrane region" description="Helical" evidence="2">
    <location>
        <begin position="84"/>
        <end position="108"/>
    </location>
</feature>
<dbReference type="RefSeq" id="XP_022245823.1">
    <property type="nucleotide sequence ID" value="XM_022390115.1"/>
</dbReference>
<evidence type="ECO:0000313" key="4">
    <source>
        <dbReference type="RefSeq" id="XP_022245823.1"/>
    </source>
</evidence>
<reference evidence="4" key="1">
    <citation type="submission" date="2025-08" db="UniProtKB">
        <authorList>
            <consortium name="RefSeq"/>
        </authorList>
    </citation>
    <scope>IDENTIFICATION</scope>
    <source>
        <tissue evidence="4">Muscle</tissue>
    </source>
</reference>
<feature type="compositionally biased region" description="Basic and acidic residues" evidence="1">
    <location>
        <begin position="157"/>
        <end position="173"/>
    </location>
</feature>
<organism evidence="3 4">
    <name type="scientific">Limulus polyphemus</name>
    <name type="common">Atlantic horseshoe crab</name>
    <dbReference type="NCBI Taxonomy" id="6850"/>
    <lineage>
        <taxon>Eukaryota</taxon>
        <taxon>Metazoa</taxon>
        <taxon>Ecdysozoa</taxon>
        <taxon>Arthropoda</taxon>
        <taxon>Chelicerata</taxon>
        <taxon>Merostomata</taxon>
        <taxon>Xiphosura</taxon>
        <taxon>Limulidae</taxon>
        <taxon>Limulus</taxon>
    </lineage>
</organism>
<gene>
    <name evidence="4" type="primary">LOC111086604</name>
</gene>
<feature type="region of interest" description="Disordered" evidence="1">
    <location>
        <begin position="157"/>
        <end position="231"/>
    </location>
</feature>
<keyword evidence="2" id="KW-0472">Membrane</keyword>
<feature type="compositionally biased region" description="Basic and acidic residues" evidence="1">
    <location>
        <begin position="189"/>
        <end position="208"/>
    </location>
</feature>
<name>A0ABM1SQB7_LIMPO</name>
<evidence type="ECO:0000313" key="3">
    <source>
        <dbReference type="Proteomes" id="UP000694941"/>
    </source>
</evidence>
<evidence type="ECO:0000256" key="1">
    <source>
        <dbReference type="SAM" id="MobiDB-lite"/>
    </source>
</evidence>